<dbReference type="Gene3D" id="1.10.510.10">
    <property type="entry name" value="Transferase(Phosphotransferase) domain 1"/>
    <property type="match status" value="1"/>
</dbReference>
<organism evidence="3 4">
    <name type="scientific">Clostridium brassicae</name>
    <dbReference type="NCBI Taxonomy" id="2999072"/>
    <lineage>
        <taxon>Bacteria</taxon>
        <taxon>Bacillati</taxon>
        <taxon>Bacillota</taxon>
        <taxon>Clostridia</taxon>
        <taxon>Eubacteriales</taxon>
        <taxon>Clostridiaceae</taxon>
        <taxon>Clostridium</taxon>
    </lineage>
</organism>
<dbReference type="PANTHER" id="PTHR24362">
    <property type="entry name" value="SERINE/THREONINE-PROTEIN KINASE NEK"/>
    <property type="match status" value="1"/>
</dbReference>
<dbReference type="Proteomes" id="UP001144612">
    <property type="component" value="Unassembled WGS sequence"/>
</dbReference>
<keyword evidence="3" id="KW-0418">Kinase</keyword>
<reference evidence="3" key="1">
    <citation type="submission" date="2022-12" db="EMBL/GenBank/DDBJ databases">
        <title>Clostridium sp. nov., isolated from industrial wastewater.</title>
        <authorList>
            <person name="Jiayan W."/>
        </authorList>
    </citation>
    <scope>NUCLEOTIDE SEQUENCE</scope>
    <source>
        <strain evidence="3">ZC22-4</strain>
    </source>
</reference>
<keyword evidence="1" id="KW-1133">Transmembrane helix</keyword>
<keyword evidence="1" id="KW-0812">Transmembrane</keyword>
<keyword evidence="4" id="KW-1185">Reference proteome</keyword>
<dbReference type="EMBL" id="JAPQFJ010000003">
    <property type="protein sequence ID" value="MCY6957723.1"/>
    <property type="molecule type" value="Genomic_DNA"/>
</dbReference>
<dbReference type="InterPro" id="IPR011009">
    <property type="entry name" value="Kinase-like_dom_sf"/>
</dbReference>
<dbReference type="PANTHER" id="PTHR24362:SF309">
    <property type="entry name" value="PROTEIN KINASE DOMAIN-CONTAINING PROTEIN"/>
    <property type="match status" value="1"/>
</dbReference>
<feature type="transmembrane region" description="Helical" evidence="1">
    <location>
        <begin position="253"/>
        <end position="273"/>
    </location>
</feature>
<dbReference type="GO" id="GO:0016301">
    <property type="term" value="F:kinase activity"/>
    <property type="evidence" value="ECO:0007669"/>
    <property type="project" value="UniProtKB-KW"/>
</dbReference>
<dbReference type="SMART" id="SM00220">
    <property type="entry name" value="S_TKc"/>
    <property type="match status" value="1"/>
</dbReference>
<feature type="domain" description="Protein kinase" evidence="2">
    <location>
        <begin position="1"/>
        <end position="211"/>
    </location>
</feature>
<dbReference type="RefSeq" id="WP_268060117.1">
    <property type="nucleotide sequence ID" value="NZ_JAPQFJ010000003.1"/>
</dbReference>
<evidence type="ECO:0000313" key="4">
    <source>
        <dbReference type="Proteomes" id="UP001144612"/>
    </source>
</evidence>
<proteinExistence type="predicted"/>
<dbReference type="PROSITE" id="PS50011">
    <property type="entry name" value="PROTEIN_KINASE_DOM"/>
    <property type="match status" value="1"/>
</dbReference>
<protein>
    <submittedName>
        <fullName evidence="3">Protein kinase</fullName>
    </submittedName>
</protein>
<name>A0ABT4D7R9_9CLOT</name>
<keyword evidence="3" id="KW-0808">Transferase</keyword>
<sequence>MFNQRDSIQKKCEIIKEVKKLNDLGISKIVDICFDNEKIYVIEEYVEGISLEKYVNKNGFLLKDDIYSIVLSLCDIVNYLNKLNEVITYGSLNPANIIITSNKKIVLSNLGMSQETRSIDNKYIVYSIDSDYTCIGEYDLKKHNQQNVYNIGTIMYFMATGKLPSIYLEPLIDENYSSYVDYSVKDIIQKCFRIDSKDRYVSIHELKKEIIINLLKDNKYTKSTVSSSLDTNTGIFEVDIRVEKKSRFKLKTILMGGAALTGVIVSAICNLIIRSKMLWN</sequence>
<keyword evidence="1" id="KW-0472">Membrane</keyword>
<dbReference type="InterPro" id="IPR000719">
    <property type="entry name" value="Prot_kinase_dom"/>
</dbReference>
<gene>
    <name evidence="3" type="ORF">OW729_03775</name>
</gene>
<evidence type="ECO:0000256" key="1">
    <source>
        <dbReference type="SAM" id="Phobius"/>
    </source>
</evidence>
<evidence type="ECO:0000259" key="2">
    <source>
        <dbReference type="PROSITE" id="PS50011"/>
    </source>
</evidence>
<dbReference type="SUPFAM" id="SSF56112">
    <property type="entry name" value="Protein kinase-like (PK-like)"/>
    <property type="match status" value="1"/>
</dbReference>
<dbReference type="Pfam" id="PF00069">
    <property type="entry name" value="Pkinase"/>
    <property type="match status" value="1"/>
</dbReference>
<accession>A0ABT4D7R9</accession>
<comment type="caution">
    <text evidence="3">The sequence shown here is derived from an EMBL/GenBank/DDBJ whole genome shotgun (WGS) entry which is preliminary data.</text>
</comment>
<evidence type="ECO:0000313" key="3">
    <source>
        <dbReference type="EMBL" id="MCY6957723.1"/>
    </source>
</evidence>